<protein>
    <submittedName>
        <fullName evidence="1">PQQ enzyme repeat protein</fullName>
    </submittedName>
</protein>
<dbReference type="EMBL" id="JEMY01000019">
    <property type="protein sequence ID" value="EXI89129.1"/>
    <property type="molecule type" value="Genomic_DNA"/>
</dbReference>
<sequence>MKASTLLKLIGLIVVVALGYAAYRLGWSVIEPKIDQRVAKIGLTPNQIAANGPLPGDIGLYAKEMECQQKIPTPGYYSSLNGAEISDAQRSGLFPCASFLGARDGANTVYAWRSADDYPGISYINNRKPGELYIVGGEYPTLEDPNMAGPFVAKADATTGKQLWRTYLDNLNASGRWIGNANLNILANGKIAFSWSNQIVLLDADTGAILKHNTLPSGDAPAMDTNFKHMTIAPDGTLIMKDQTRPKGCTLQGTMAIIKCAAGEGMKQPNSQLVAVNPDTLEVLDDIQLPEPASSPHIVSMYEARIAIYIGMDKSARRYFWDAETKKLSADDSWVIYPMQEGQTTATAPSLVGDWIAFQLNGAGSEKVASSIVVANLKDASRKQIIFPFGELKKGEWSFAPPKCGADPENNMIYSADMGVGKVAGIKLDPVSGELKVVFVLDDTTTTFQPLFGPPDERVLVLTNMKRNVEKEPLKAALFTANYKEQLTWRDAATGKIIAESDFFEPLTINSLTPPGFGGRVYFPTAVGKGFYVLQVAPKAGSPGGK</sequence>
<dbReference type="InterPro" id="IPR015943">
    <property type="entry name" value="WD40/YVTN_repeat-like_dom_sf"/>
</dbReference>
<evidence type="ECO:0000313" key="2">
    <source>
        <dbReference type="Proteomes" id="UP000022141"/>
    </source>
</evidence>
<dbReference type="AlphaFoldDB" id="A0A011RD09"/>
<proteinExistence type="predicted"/>
<comment type="caution">
    <text evidence="1">The sequence shown here is derived from an EMBL/GenBank/DDBJ whole genome shotgun (WGS) entry which is preliminary data.</text>
</comment>
<gene>
    <name evidence="1" type="ORF">AW11_01763</name>
</gene>
<reference evidence="1" key="1">
    <citation type="submission" date="2014-02" db="EMBL/GenBank/DDBJ databases">
        <title>Expanding our view of genomic diversity in Candidatus Accumulibacter clades.</title>
        <authorList>
            <person name="Skennerton C.T."/>
            <person name="Barr J.J."/>
            <person name="Slater F.R."/>
            <person name="Bond P.L."/>
            <person name="Tyson G.W."/>
        </authorList>
    </citation>
    <scope>NUCLEOTIDE SEQUENCE [LARGE SCALE GENOMIC DNA]</scope>
</reference>
<keyword evidence="2" id="KW-1185">Reference proteome</keyword>
<dbReference type="STRING" id="1454004.AW11_01763"/>
<dbReference type="Gene3D" id="2.130.10.10">
    <property type="entry name" value="YVTN repeat-like/Quinoprotein amine dehydrogenase"/>
    <property type="match status" value="1"/>
</dbReference>
<name>A0A011RD09_ACCRE</name>
<dbReference type="Proteomes" id="UP000022141">
    <property type="component" value="Unassembled WGS sequence"/>
</dbReference>
<evidence type="ECO:0000313" key="1">
    <source>
        <dbReference type="EMBL" id="EXI89129.1"/>
    </source>
</evidence>
<dbReference type="eggNOG" id="ENOG5033THP">
    <property type="taxonomic scope" value="Bacteria"/>
</dbReference>
<dbReference type="PATRIC" id="fig|1454004.3.peg.1816"/>
<accession>A0A011RD09</accession>
<dbReference type="InterPro" id="IPR011047">
    <property type="entry name" value="Quinoprotein_ADH-like_sf"/>
</dbReference>
<organism evidence="1 2">
    <name type="scientific">Accumulibacter regalis</name>
    <dbReference type="NCBI Taxonomy" id="522306"/>
    <lineage>
        <taxon>Bacteria</taxon>
        <taxon>Pseudomonadati</taxon>
        <taxon>Pseudomonadota</taxon>
        <taxon>Betaproteobacteria</taxon>
        <taxon>Candidatus Accumulibacter</taxon>
    </lineage>
</organism>
<dbReference type="SUPFAM" id="SSF50998">
    <property type="entry name" value="Quinoprotein alcohol dehydrogenase-like"/>
    <property type="match status" value="1"/>
</dbReference>